<accession>A0ABS4BID4</accession>
<evidence type="ECO:0000313" key="3">
    <source>
        <dbReference type="EMBL" id="MBP0616515.1"/>
    </source>
</evidence>
<feature type="signal peptide" evidence="2">
    <location>
        <begin position="1"/>
        <end position="23"/>
    </location>
</feature>
<evidence type="ECO:0008006" key="5">
    <source>
        <dbReference type="Google" id="ProtNLM"/>
    </source>
</evidence>
<keyword evidence="2" id="KW-0732">Signal</keyword>
<organism evidence="3 4">
    <name type="scientific">Jiella mangrovi</name>
    <dbReference type="NCBI Taxonomy" id="2821407"/>
    <lineage>
        <taxon>Bacteria</taxon>
        <taxon>Pseudomonadati</taxon>
        <taxon>Pseudomonadota</taxon>
        <taxon>Alphaproteobacteria</taxon>
        <taxon>Hyphomicrobiales</taxon>
        <taxon>Aurantimonadaceae</taxon>
        <taxon>Jiella</taxon>
    </lineage>
</organism>
<keyword evidence="4" id="KW-1185">Reference proteome</keyword>
<gene>
    <name evidence="3" type="ORF">J6595_13080</name>
</gene>
<evidence type="ECO:0000313" key="4">
    <source>
        <dbReference type="Proteomes" id="UP000678276"/>
    </source>
</evidence>
<evidence type="ECO:0000256" key="2">
    <source>
        <dbReference type="SAM" id="SignalP"/>
    </source>
</evidence>
<evidence type="ECO:0000256" key="1">
    <source>
        <dbReference type="SAM" id="MobiDB-lite"/>
    </source>
</evidence>
<comment type="caution">
    <text evidence="3">The sequence shown here is derived from an EMBL/GenBank/DDBJ whole genome shotgun (WGS) entry which is preliminary data.</text>
</comment>
<feature type="chain" id="PRO_5047329790" description="DUF680 domain-containing protein" evidence="2">
    <location>
        <begin position="24"/>
        <end position="102"/>
    </location>
</feature>
<dbReference type="RefSeq" id="WP_209595012.1">
    <property type="nucleotide sequence ID" value="NZ_JAGJCF010000009.1"/>
</dbReference>
<feature type="compositionally biased region" description="Basic and acidic residues" evidence="1">
    <location>
        <begin position="39"/>
        <end position="52"/>
    </location>
</feature>
<dbReference type="EMBL" id="JAGJCF010000009">
    <property type="protein sequence ID" value="MBP0616515.1"/>
    <property type="molecule type" value="Genomic_DNA"/>
</dbReference>
<dbReference type="Proteomes" id="UP000678276">
    <property type="component" value="Unassembled WGS sequence"/>
</dbReference>
<proteinExistence type="predicted"/>
<protein>
    <recommendedName>
        <fullName evidence="5">DUF680 domain-containing protein</fullName>
    </recommendedName>
</protein>
<sequence>MKNSLAVAAMAGGLLFAPAASFAGGLVPGSGADFTPAPKVEKTTTYRDDDKISTGSTKSYGSQASSSSRRTLTQQQSRAENDSGFVQRRAILVPGSGADFTK</sequence>
<feature type="region of interest" description="Disordered" evidence="1">
    <location>
        <begin position="27"/>
        <end position="102"/>
    </location>
</feature>
<name>A0ABS4BID4_9HYPH</name>
<feature type="compositionally biased region" description="Low complexity" evidence="1">
    <location>
        <begin position="56"/>
        <end position="78"/>
    </location>
</feature>
<reference evidence="3 4" key="1">
    <citation type="submission" date="2021-04" db="EMBL/GenBank/DDBJ databases">
        <title>Whole genome sequence of Jiella sp. KSK16Y-1.</title>
        <authorList>
            <person name="Tuo L."/>
        </authorList>
    </citation>
    <scope>NUCLEOTIDE SEQUENCE [LARGE SCALE GENOMIC DNA]</scope>
    <source>
        <strain evidence="3 4">KSK16Y-1</strain>
    </source>
</reference>